<name>A0A392U7W6_9FABA</name>
<feature type="region of interest" description="Disordered" evidence="1">
    <location>
        <begin position="1"/>
        <end position="30"/>
    </location>
</feature>
<protein>
    <submittedName>
        <fullName evidence="2">Uncharacterized protein</fullName>
    </submittedName>
</protein>
<dbReference type="Proteomes" id="UP000265520">
    <property type="component" value="Unassembled WGS sequence"/>
</dbReference>
<comment type="caution">
    <text evidence="2">The sequence shown here is derived from an EMBL/GenBank/DDBJ whole genome shotgun (WGS) entry which is preliminary data.</text>
</comment>
<evidence type="ECO:0000256" key="1">
    <source>
        <dbReference type="SAM" id="MobiDB-lite"/>
    </source>
</evidence>
<evidence type="ECO:0000313" key="2">
    <source>
        <dbReference type="EMBL" id="MCI69589.1"/>
    </source>
</evidence>
<sequence length="30" mass="3297">MFLLRPQPPPKPQYAGDNSFHVRGGGTVTK</sequence>
<feature type="non-terminal residue" evidence="2">
    <location>
        <position position="30"/>
    </location>
</feature>
<accession>A0A392U7W6</accession>
<dbReference type="EMBL" id="LXQA010759444">
    <property type="protein sequence ID" value="MCI69589.1"/>
    <property type="molecule type" value="Genomic_DNA"/>
</dbReference>
<reference evidence="2 3" key="1">
    <citation type="journal article" date="2018" name="Front. Plant Sci.">
        <title>Red Clover (Trifolium pratense) and Zigzag Clover (T. medium) - A Picture of Genomic Similarities and Differences.</title>
        <authorList>
            <person name="Dluhosova J."/>
            <person name="Istvanek J."/>
            <person name="Nedelnik J."/>
            <person name="Repkova J."/>
        </authorList>
    </citation>
    <scope>NUCLEOTIDE SEQUENCE [LARGE SCALE GENOMIC DNA]</scope>
    <source>
        <strain evidence="3">cv. 10/8</strain>
        <tissue evidence="2">Leaf</tissue>
    </source>
</reference>
<organism evidence="2 3">
    <name type="scientific">Trifolium medium</name>
    <dbReference type="NCBI Taxonomy" id="97028"/>
    <lineage>
        <taxon>Eukaryota</taxon>
        <taxon>Viridiplantae</taxon>
        <taxon>Streptophyta</taxon>
        <taxon>Embryophyta</taxon>
        <taxon>Tracheophyta</taxon>
        <taxon>Spermatophyta</taxon>
        <taxon>Magnoliopsida</taxon>
        <taxon>eudicotyledons</taxon>
        <taxon>Gunneridae</taxon>
        <taxon>Pentapetalae</taxon>
        <taxon>rosids</taxon>
        <taxon>fabids</taxon>
        <taxon>Fabales</taxon>
        <taxon>Fabaceae</taxon>
        <taxon>Papilionoideae</taxon>
        <taxon>50 kb inversion clade</taxon>
        <taxon>NPAAA clade</taxon>
        <taxon>Hologalegina</taxon>
        <taxon>IRL clade</taxon>
        <taxon>Trifolieae</taxon>
        <taxon>Trifolium</taxon>
    </lineage>
</organism>
<proteinExistence type="predicted"/>
<keyword evidence="3" id="KW-1185">Reference proteome</keyword>
<dbReference type="AlphaFoldDB" id="A0A392U7W6"/>
<evidence type="ECO:0000313" key="3">
    <source>
        <dbReference type="Proteomes" id="UP000265520"/>
    </source>
</evidence>
<feature type="compositionally biased region" description="Pro residues" evidence="1">
    <location>
        <begin position="1"/>
        <end position="12"/>
    </location>
</feature>